<reference evidence="1 2" key="1">
    <citation type="submission" date="2016-09" db="EMBL/GenBank/DDBJ databases">
        <authorList>
            <person name="Capua I."/>
            <person name="De Benedictis P."/>
            <person name="Joannis T."/>
            <person name="Lombin L.H."/>
            <person name="Cattoli G."/>
        </authorList>
    </citation>
    <scope>NUCLEOTIDE SEQUENCE [LARGE SCALE GENOMIC DNA]</scope>
    <source>
        <strain evidence="1 2">LMG 25899</strain>
    </source>
</reference>
<dbReference type="PANTHER" id="PTHR35332:SF2">
    <property type="entry name" value="REGULATION OF ENOLASE PROTEIN 1"/>
    <property type="match status" value="1"/>
</dbReference>
<name>A0A1E5KWB6_9ENTE</name>
<dbReference type="Proteomes" id="UP000095256">
    <property type="component" value="Unassembled WGS sequence"/>
</dbReference>
<dbReference type="PIRSF" id="PIRSF022704">
    <property type="entry name" value="UCP022704"/>
    <property type="match status" value="1"/>
</dbReference>
<dbReference type="Gene3D" id="2.60.120.200">
    <property type="match status" value="1"/>
</dbReference>
<dbReference type="RefSeq" id="WP_069698877.1">
    <property type="nucleotide sequence ID" value="NZ_JAGGMA010000046.1"/>
</dbReference>
<evidence type="ECO:0008006" key="3">
    <source>
        <dbReference type="Google" id="ProtNLM"/>
    </source>
</evidence>
<dbReference type="EMBL" id="MIEK01000027">
    <property type="protein sequence ID" value="OEH82155.1"/>
    <property type="molecule type" value="Genomic_DNA"/>
</dbReference>
<dbReference type="InterPro" id="IPR013320">
    <property type="entry name" value="ConA-like_dom_sf"/>
</dbReference>
<dbReference type="SUPFAM" id="SSF49899">
    <property type="entry name" value="Concanavalin A-like lectins/glucanases"/>
    <property type="match status" value="1"/>
</dbReference>
<dbReference type="Pfam" id="PF07081">
    <property type="entry name" value="DUF1349"/>
    <property type="match status" value="1"/>
</dbReference>
<accession>A0A1E5KWB6</accession>
<dbReference type="PANTHER" id="PTHR35332">
    <property type="entry name" value="REGULATION OF ENOLASE PROTEIN 1"/>
    <property type="match status" value="1"/>
</dbReference>
<dbReference type="AlphaFoldDB" id="A0A1E5KWB6"/>
<evidence type="ECO:0000313" key="1">
    <source>
        <dbReference type="EMBL" id="OEH82155.1"/>
    </source>
</evidence>
<keyword evidence="2" id="KW-1185">Reference proteome</keyword>
<organism evidence="1 2">
    <name type="scientific">Enterococcus rivorum</name>
    <dbReference type="NCBI Taxonomy" id="762845"/>
    <lineage>
        <taxon>Bacteria</taxon>
        <taxon>Bacillati</taxon>
        <taxon>Bacillota</taxon>
        <taxon>Bacilli</taxon>
        <taxon>Lactobacillales</taxon>
        <taxon>Enterococcaceae</taxon>
        <taxon>Enterococcus</taxon>
    </lineage>
</organism>
<comment type="caution">
    <text evidence="1">The sequence shown here is derived from an EMBL/GenBank/DDBJ whole genome shotgun (WGS) entry which is preliminary data.</text>
</comment>
<protein>
    <recommendedName>
        <fullName evidence="3">DUF1349 domain-containing protein</fullName>
    </recommendedName>
</protein>
<dbReference type="InterPro" id="IPR015987">
    <property type="entry name" value="UCP022704"/>
</dbReference>
<proteinExistence type="predicted"/>
<dbReference type="STRING" id="762845.BCR26_14245"/>
<dbReference type="InterPro" id="IPR009784">
    <property type="entry name" value="DUF1349"/>
</dbReference>
<evidence type="ECO:0000313" key="2">
    <source>
        <dbReference type="Proteomes" id="UP000095256"/>
    </source>
</evidence>
<sequence length="200" mass="23459">MGNFIFEKLKWLNKKPGCNVLEDKIIIKTIPDTDFWRGTYYGLTYDNAPLVYFEEEKKTWTLLCKVAFSSKIYFDQCGVAIYQDSDNWMKSGIEFQANGFQQLFSVVTNRGFSDWAMVNYDKSTQEMYYRLSRRNEDFLLEYSENGQNFEMMRMFHLDNANEAVKAGFFASSPGNSTFEATFTSIQLIECVWDAHNSERF</sequence>
<gene>
    <name evidence="1" type="ORF">BCR26_14245</name>
</gene>